<feature type="coiled-coil region" evidence="1">
    <location>
        <begin position="122"/>
        <end position="163"/>
    </location>
</feature>
<organism evidence="2 3">
    <name type="scientific">Diversispora epigaea</name>
    <dbReference type="NCBI Taxonomy" id="1348612"/>
    <lineage>
        <taxon>Eukaryota</taxon>
        <taxon>Fungi</taxon>
        <taxon>Fungi incertae sedis</taxon>
        <taxon>Mucoromycota</taxon>
        <taxon>Glomeromycotina</taxon>
        <taxon>Glomeromycetes</taxon>
        <taxon>Diversisporales</taxon>
        <taxon>Diversisporaceae</taxon>
        <taxon>Diversispora</taxon>
    </lineage>
</organism>
<keyword evidence="3" id="KW-1185">Reference proteome</keyword>
<evidence type="ECO:0000256" key="1">
    <source>
        <dbReference type="SAM" id="Coils"/>
    </source>
</evidence>
<proteinExistence type="predicted"/>
<dbReference type="Proteomes" id="UP000266861">
    <property type="component" value="Unassembled WGS sequence"/>
</dbReference>
<comment type="caution">
    <text evidence="2">The sequence shown here is derived from an EMBL/GenBank/DDBJ whole genome shotgun (WGS) entry which is preliminary data.</text>
</comment>
<keyword evidence="1" id="KW-0175">Coiled coil</keyword>
<gene>
    <name evidence="2" type="ORF">Glove_103g248</name>
</gene>
<reference evidence="2 3" key="1">
    <citation type="submission" date="2018-08" db="EMBL/GenBank/DDBJ databases">
        <title>Genome and evolution of the arbuscular mycorrhizal fungus Diversispora epigaea (formerly Glomus versiforme) and its bacterial endosymbionts.</title>
        <authorList>
            <person name="Sun X."/>
            <person name="Fei Z."/>
            <person name="Harrison M."/>
        </authorList>
    </citation>
    <scope>NUCLEOTIDE SEQUENCE [LARGE SCALE GENOMIC DNA]</scope>
    <source>
        <strain evidence="2 3">IT104</strain>
    </source>
</reference>
<dbReference type="EMBL" id="PQFF01000096">
    <property type="protein sequence ID" value="RHZ82762.1"/>
    <property type="molecule type" value="Genomic_DNA"/>
</dbReference>
<sequence length="247" mass="29180">MKFNQAYIDLIKQLPPSLVEESWKRLTMRKRNPLTELEACVYNRKKDHQRRSPSPLENLSYNSKASDKTHTIMSNQETQTQNTVPIYTCDHEEEIDCCVKKELDSLSRQLLEFNEKTFDPFIQEITKRLEEQDSVNNKLRGEIEQQKIKLQEAEKILEVLNMEHYTLHNPDESISSKKHDFCPTVPFRLVVAGTSESGKTRMVTWLLLGSKYPKIFPFMFGKNDKAPKNRNYRKRYIPCDDLFIRKF</sequence>
<dbReference type="AlphaFoldDB" id="A0A397J6W3"/>
<name>A0A397J6W3_9GLOM</name>
<protein>
    <submittedName>
        <fullName evidence="2">Uncharacterized protein</fullName>
    </submittedName>
</protein>
<evidence type="ECO:0000313" key="3">
    <source>
        <dbReference type="Proteomes" id="UP000266861"/>
    </source>
</evidence>
<accession>A0A397J6W3</accession>
<evidence type="ECO:0000313" key="2">
    <source>
        <dbReference type="EMBL" id="RHZ82762.1"/>
    </source>
</evidence>